<accession>A0A4Y0BR07</accession>
<sequence>MGTMDPNETLDGSKRTTAAPSSTTGGDSASTPAQMDPPRRHRTVHRWAVVVRKPASPDRPRRNGPVYHRVATRKVSGDFPGPCTTPYTNTTLYTSKPQYRALHCTCSLHRNQNSRMWSTPARQVSAFLCLHRVYSTL</sequence>
<proteinExistence type="predicted"/>
<reference evidence="2" key="1">
    <citation type="submission" date="2020-05" db="UniProtKB">
        <authorList>
            <consortium name="EnsemblMetazoa"/>
        </authorList>
    </citation>
    <scope>IDENTIFICATION</scope>
    <source>
        <strain evidence="2">FUMOZ</strain>
    </source>
</reference>
<feature type="compositionally biased region" description="Polar residues" evidence="1">
    <location>
        <begin position="15"/>
        <end position="33"/>
    </location>
</feature>
<dbReference type="VEuPathDB" id="VectorBase:AFUN021855"/>
<protein>
    <submittedName>
        <fullName evidence="2">Uncharacterized protein</fullName>
    </submittedName>
</protein>
<dbReference type="AlphaFoldDB" id="A0A4Y0BR07"/>
<organism evidence="2">
    <name type="scientific">Anopheles funestus</name>
    <name type="common">African malaria mosquito</name>
    <dbReference type="NCBI Taxonomy" id="62324"/>
    <lineage>
        <taxon>Eukaryota</taxon>
        <taxon>Metazoa</taxon>
        <taxon>Ecdysozoa</taxon>
        <taxon>Arthropoda</taxon>
        <taxon>Hexapoda</taxon>
        <taxon>Insecta</taxon>
        <taxon>Pterygota</taxon>
        <taxon>Neoptera</taxon>
        <taxon>Endopterygota</taxon>
        <taxon>Diptera</taxon>
        <taxon>Nematocera</taxon>
        <taxon>Culicoidea</taxon>
        <taxon>Culicidae</taxon>
        <taxon>Anophelinae</taxon>
        <taxon>Anopheles</taxon>
    </lineage>
</organism>
<evidence type="ECO:0000256" key="1">
    <source>
        <dbReference type="SAM" id="MobiDB-lite"/>
    </source>
</evidence>
<evidence type="ECO:0000313" key="2">
    <source>
        <dbReference type="EnsemblMetazoa" id="AFUN021855-PA"/>
    </source>
</evidence>
<feature type="region of interest" description="Disordered" evidence="1">
    <location>
        <begin position="1"/>
        <end position="42"/>
    </location>
</feature>
<dbReference type="EnsemblMetazoa" id="AFUN021855-RA">
    <property type="protein sequence ID" value="AFUN021855-PA"/>
    <property type="gene ID" value="AFUN021855"/>
</dbReference>
<name>A0A4Y0BR07_ANOFN</name>